<keyword evidence="2" id="KW-1185">Reference proteome</keyword>
<gene>
    <name evidence="1" type="ORF">K452DRAFT_286097</name>
</gene>
<dbReference type="EMBL" id="ML995482">
    <property type="protein sequence ID" value="KAF2143271.1"/>
    <property type="molecule type" value="Genomic_DNA"/>
</dbReference>
<dbReference type="RefSeq" id="XP_033398983.1">
    <property type="nucleotide sequence ID" value="XM_033540231.1"/>
</dbReference>
<evidence type="ECO:0000313" key="1">
    <source>
        <dbReference type="EMBL" id="KAF2143271.1"/>
    </source>
</evidence>
<organism evidence="1 2">
    <name type="scientific">Aplosporella prunicola CBS 121167</name>
    <dbReference type="NCBI Taxonomy" id="1176127"/>
    <lineage>
        <taxon>Eukaryota</taxon>
        <taxon>Fungi</taxon>
        <taxon>Dikarya</taxon>
        <taxon>Ascomycota</taxon>
        <taxon>Pezizomycotina</taxon>
        <taxon>Dothideomycetes</taxon>
        <taxon>Dothideomycetes incertae sedis</taxon>
        <taxon>Botryosphaeriales</taxon>
        <taxon>Aplosporellaceae</taxon>
        <taxon>Aplosporella</taxon>
    </lineage>
</organism>
<name>A0A6A6BL20_9PEZI</name>
<protein>
    <submittedName>
        <fullName evidence="1">Uncharacterized protein</fullName>
    </submittedName>
</protein>
<accession>A0A6A6BL20</accession>
<dbReference type="AlphaFoldDB" id="A0A6A6BL20"/>
<sequence length="118" mass="13438">MHHGVWRTSLGAVGVTSTADQSIAESVYKWPGDRFPIEQDLSSTPGFYTYYQLLLHSVTTLASQLLAVRKEGKKKRLKPPLDYNQVFYLSKWVSERYKCLKPLTGLKFPTPRICSSLN</sequence>
<proteinExistence type="predicted"/>
<dbReference type="Proteomes" id="UP000799438">
    <property type="component" value="Unassembled WGS sequence"/>
</dbReference>
<dbReference type="GeneID" id="54297727"/>
<evidence type="ECO:0000313" key="2">
    <source>
        <dbReference type="Proteomes" id="UP000799438"/>
    </source>
</evidence>
<reference evidence="1" key="1">
    <citation type="journal article" date="2020" name="Stud. Mycol.">
        <title>101 Dothideomycetes genomes: a test case for predicting lifestyles and emergence of pathogens.</title>
        <authorList>
            <person name="Haridas S."/>
            <person name="Albert R."/>
            <person name="Binder M."/>
            <person name="Bloem J."/>
            <person name="Labutti K."/>
            <person name="Salamov A."/>
            <person name="Andreopoulos B."/>
            <person name="Baker S."/>
            <person name="Barry K."/>
            <person name="Bills G."/>
            <person name="Bluhm B."/>
            <person name="Cannon C."/>
            <person name="Castanera R."/>
            <person name="Culley D."/>
            <person name="Daum C."/>
            <person name="Ezra D."/>
            <person name="Gonzalez J."/>
            <person name="Henrissat B."/>
            <person name="Kuo A."/>
            <person name="Liang C."/>
            <person name="Lipzen A."/>
            <person name="Lutzoni F."/>
            <person name="Magnuson J."/>
            <person name="Mondo S."/>
            <person name="Nolan M."/>
            <person name="Ohm R."/>
            <person name="Pangilinan J."/>
            <person name="Park H.-J."/>
            <person name="Ramirez L."/>
            <person name="Alfaro M."/>
            <person name="Sun H."/>
            <person name="Tritt A."/>
            <person name="Yoshinaga Y."/>
            <person name="Zwiers L.-H."/>
            <person name="Turgeon B."/>
            <person name="Goodwin S."/>
            <person name="Spatafora J."/>
            <person name="Crous P."/>
            <person name="Grigoriev I."/>
        </authorList>
    </citation>
    <scope>NUCLEOTIDE SEQUENCE</scope>
    <source>
        <strain evidence="1">CBS 121167</strain>
    </source>
</reference>